<dbReference type="RefSeq" id="WP_006066816.1">
    <property type="nucleotide sequence ID" value="NZ_CP031305.1"/>
</dbReference>
<gene>
    <name evidence="2" type="ORF">DV706_02065</name>
</gene>
<reference evidence="2 3" key="1">
    <citation type="journal article" date="2019" name="Nat. Commun.">
        <title>A new type of DNA phosphorothioation-based antiviral system in archaea.</title>
        <authorList>
            <person name="Xiong L."/>
            <person name="Liu S."/>
            <person name="Chen S."/>
            <person name="Xiao Y."/>
            <person name="Zhu B."/>
            <person name="Gao Y."/>
            <person name="Zhang Y."/>
            <person name="Chen B."/>
            <person name="Luo J."/>
            <person name="Deng Z."/>
            <person name="Chen X."/>
            <person name="Wang L."/>
            <person name="Chen S."/>
        </authorList>
    </citation>
    <scope>NUCLEOTIDE SEQUENCE [LARGE SCALE GENOMIC DNA]</scope>
    <source>
        <strain evidence="2 3">JCM 10635</strain>
    </source>
</reference>
<sequence length="80" mass="8862">MGWKCQLYGHQWRHPGTYEVVIADGSVLAYPFQCAVCESEMLMDTTGTPLSDDWEPESVGTEPELEPEEPLSPSAESADE</sequence>
<dbReference type="AlphaFoldDB" id="A0A4D6HHM7"/>
<evidence type="ECO:0000313" key="2">
    <source>
        <dbReference type="EMBL" id="QCC53373.1"/>
    </source>
</evidence>
<dbReference type="Proteomes" id="UP000296822">
    <property type="component" value="Chromosome"/>
</dbReference>
<feature type="compositionally biased region" description="Low complexity" evidence="1">
    <location>
        <begin position="71"/>
        <end position="80"/>
    </location>
</feature>
<organism evidence="2 3">
    <name type="scientific">Natronorubrum bangense</name>
    <dbReference type="NCBI Taxonomy" id="61858"/>
    <lineage>
        <taxon>Archaea</taxon>
        <taxon>Methanobacteriati</taxon>
        <taxon>Methanobacteriota</taxon>
        <taxon>Stenosarchaea group</taxon>
        <taxon>Halobacteria</taxon>
        <taxon>Halobacteriales</taxon>
        <taxon>Natrialbaceae</taxon>
        <taxon>Natronorubrum</taxon>
    </lineage>
</organism>
<dbReference type="KEGG" id="nbg:DV706_02065"/>
<evidence type="ECO:0000256" key="1">
    <source>
        <dbReference type="SAM" id="MobiDB-lite"/>
    </source>
</evidence>
<accession>A0A4D6HHM7</accession>
<proteinExistence type="predicted"/>
<name>A0A4D6HHM7_9EURY</name>
<feature type="region of interest" description="Disordered" evidence="1">
    <location>
        <begin position="45"/>
        <end position="80"/>
    </location>
</feature>
<dbReference type="EMBL" id="CP031305">
    <property type="protein sequence ID" value="QCC53373.1"/>
    <property type="molecule type" value="Genomic_DNA"/>
</dbReference>
<protein>
    <submittedName>
        <fullName evidence="2">Uncharacterized protein</fullName>
    </submittedName>
</protein>
<evidence type="ECO:0000313" key="3">
    <source>
        <dbReference type="Proteomes" id="UP000296822"/>
    </source>
</evidence>
<dbReference type="GeneID" id="39850013"/>